<evidence type="ECO:0000313" key="2">
    <source>
        <dbReference type="Proteomes" id="UP001059597"/>
    </source>
</evidence>
<keyword evidence="2" id="KW-1185">Reference proteome</keyword>
<accession>A0ABM7ZW46</accession>
<reference evidence="1" key="1">
    <citation type="submission" date="2022-06" db="EMBL/GenBank/DDBJ databases">
        <title>Complete genome sequence of Streptomyces nigrescens HEK616.</title>
        <authorList>
            <person name="Asamizu S."/>
            <person name="Onaka H."/>
        </authorList>
    </citation>
    <scope>NUCLEOTIDE SEQUENCE</scope>
    <source>
        <strain evidence="1">HEK616</strain>
    </source>
</reference>
<dbReference type="EMBL" id="AP026073">
    <property type="protein sequence ID" value="BDM70590.1"/>
    <property type="molecule type" value="Genomic_DNA"/>
</dbReference>
<gene>
    <name evidence="1" type="ORF">HEK616_40770</name>
</gene>
<dbReference type="Proteomes" id="UP001059597">
    <property type="component" value="Chromosome"/>
</dbReference>
<sequence>MVQAGIDPDVAHEALRDLLRDAATRVGELWAPGEGAKLQRLRSVHLINDIAHERR</sequence>
<protein>
    <submittedName>
        <fullName evidence="1">Uncharacterized protein</fullName>
    </submittedName>
</protein>
<proteinExistence type="predicted"/>
<name>A0ABM7ZW46_STRNI</name>
<evidence type="ECO:0000313" key="1">
    <source>
        <dbReference type="EMBL" id="BDM70590.1"/>
    </source>
</evidence>
<organism evidence="1 2">
    <name type="scientific">Streptomyces nigrescens</name>
    <dbReference type="NCBI Taxonomy" id="1920"/>
    <lineage>
        <taxon>Bacteria</taxon>
        <taxon>Bacillati</taxon>
        <taxon>Actinomycetota</taxon>
        <taxon>Actinomycetes</taxon>
        <taxon>Kitasatosporales</taxon>
        <taxon>Streptomycetaceae</taxon>
        <taxon>Streptomyces</taxon>
    </lineage>
</organism>